<feature type="region of interest" description="Disordered" evidence="2">
    <location>
        <begin position="304"/>
        <end position="422"/>
    </location>
</feature>
<feature type="compositionally biased region" description="Low complexity" evidence="2">
    <location>
        <begin position="385"/>
        <end position="394"/>
    </location>
</feature>
<dbReference type="OrthoDB" id="5876800at2759"/>
<feature type="compositionally biased region" description="Acidic residues" evidence="2">
    <location>
        <begin position="1119"/>
        <end position="1128"/>
    </location>
</feature>
<dbReference type="STRING" id="33097.A0A150GFS4"/>
<accession>A0A150GFS4</accession>
<dbReference type="PANTHER" id="PTHR23123">
    <property type="entry name" value="PHD/F-BOX CONTAINING PROTEIN"/>
    <property type="match status" value="1"/>
</dbReference>
<feature type="region of interest" description="Disordered" evidence="2">
    <location>
        <begin position="1178"/>
        <end position="1228"/>
    </location>
</feature>
<feature type="compositionally biased region" description="Low complexity" evidence="2">
    <location>
        <begin position="1579"/>
        <end position="1597"/>
    </location>
</feature>
<feature type="compositionally biased region" description="Low complexity" evidence="2">
    <location>
        <begin position="1193"/>
        <end position="1209"/>
    </location>
</feature>
<keyword evidence="4" id="KW-1185">Reference proteome</keyword>
<gene>
    <name evidence="3" type="ORF">GPECTOR_30g276</name>
</gene>
<feature type="compositionally biased region" description="Low complexity" evidence="2">
    <location>
        <begin position="1428"/>
        <end position="1451"/>
    </location>
</feature>
<feature type="region of interest" description="Disordered" evidence="2">
    <location>
        <begin position="93"/>
        <end position="141"/>
    </location>
</feature>
<comment type="caution">
    <text evidence="3">The sequence shown here is derived from an EMBL/GenBank/DDBJ whole genome shotgun (WGS) entry which is preliminary data.</text>
</comment>
<feature type="compositionally biased region" description="Gly residues" evidence="2">
    <location>
        <begin position="911"/>
        <end position="922"/>
    </location>
</feature>
<feature type="compositionally biased region" description="Gly residues" evidence="2">
    <location>
        <begin position="1329"/>
        <end position="1345"/>
    </location>
</feature>
<feature type="compositionally biased region" description="Low complexity" evidence="2">
    <location>
        <begin position="1013"/>
        <end position="1034"/>
    </location>
</feature>
<dbReference type="InterPro" id="IPR050690">
    <property type="entry name" value="JHDM1_Histone_Demethylase"/>
</dbReference>
<dbReference type="GO" id="GO:0046872">
    <property type="term" value="F:metal ion binding"/>
    <property type="evidence" value="ECO:0007669"/>
    <property type="project" value="UniProtKB-KW"/>
</dbReference>
<evidence type="ECO:0000313" key="3">
    <source>
        <dbReference type="EMBL" id="KXZ48180.1"/>
    </source>
</evidence>
<feature type="region of interest" description="Disordered" evidence="2">
    <location>
        <begin position="696"/>
        <end position="1034"/>
    </location>
</feature>
<feature type="region of interest" description="Disordered" evidence="2">
    <location>
        <begin position="591"/>
        <end position="657"/>
    </location>
</feature>
<feature type="compositionally biased region" description="Pro residues" evidence="2">
    <location>
        <begin position="614"/>
        <end position="625"/>
    </location>
</feature>
<feature type="region of interest" description="Disordered" evidence="2">
    <location>
        <begin position="519"/>
        <end position="576"/>
    </location>
</feature>
<dbReference type="Gene3D" id="2.60.120.650">
    <property type="entry name" value="Cupin"/>
    <property type="match status" value="2"/>
</dbReference>
<feature type="region of interest" description="Disordered" evidence="2">
    <location>
        <begin position="1535"/>
        <end position="1556"/>
    </location>
</feature>
<evidence type="ECO:0000313" key="4">
    <source>
        <dbReference type="Proteomes" id="UP000075714"/>
    </source>
</evidence>
<feature type="compositionally biased region" description="Low complexity" evidence="2">
    <location>
        <begin position="555"/>
        <end position="565"/>
    </location>
</feature>
<protein>
    <recommendedName>
        <fullName evidence="5">JmjC domain-containing protein</fullName>
    </recommendedName>
</protein>
<feature type="compositionally biased region" description="Basic and acidic residues" evidence="2">
    <location>
        <begin position="875"/>
        <end position="887"/>
    </location>
</feature>
<feature type="compositionally biased region" description="Low complexity" evidence="2">
    <location>
        <begin position="95"/>
        <end position="134"/>
    </location>
</feature>
<feature type="compositionally biased region" description="Pro residues" evidence="2">
    <location>
        <begin position="342"/>
        <end position="356"/>
    </location>
</feature>
<feature type="compositionally biased region" description="Low complexity" evidence="2">
    <location>
        <begin position="1366"/>
        <end position="1393"/>
    </location>
</feature>
<evidence type="ECO:0000256" key="2">
    <source>
        <dbReference type="SAM" id="MobiDB-lite"/>
    </source>
</evidence>
<feature type="compositionally biased region" description="Low complexity" evidence="2">
    <location>
        <begin position="948"/>
        <end position="982"/>
    </location>
</feature>
<dbReference type="EMBL" id="LSYV01000031">
    <property type="protein sequence ID" value="KXZ48180.1"/>
    <property type="molecule type" value="Genomic_DNA"/>
</dbReference>
<feature type="region of interest" description="Disordered" evidence="2">
    <location>
        <begin position="1058"/>
        <end position="1161"/>
    </location>
</feature>
<reference evidence="4" key="1">
    <citation type="journal article" date="2016" name="Nat. Commun.">
        <title>The Gonium pectorale genome demonstrates co-option of cell cycle regulation during the evolution of multicellularity.</title>
        <authorList>
            <person name="Hanschen E.R."/>
            <person name="Marriage T.N."/>
            <person name="Ferris P.J."/>
            <person name="Hamaji T."/>
            <person name="Toyoda A."/>
            <person name="Fujiyama A."/>
            <person name="Neme R."/>
            <person name="Noguchi H."/>
            <person name="Minakuchi Y."/>
            <person name="Suzuki M."/>
            <person name="Kawai-Toyooka H."/>
            <person name="Smith D.R."/>
            <person name="Sparks H."/>
            <person name="Anderson J."/>
            <person name="Bakaric R."/>
            <person name="Luria V."/>
            <person name="Karger A."/>
            <person name="Kirschner M.W."/>
            <person name="Durand P.M."/>
            <person name="Michod R.E."/>
            <person name="Nozaki H."/>
            <person name="Olson B.J."/>
        </authorList>
    </citation>
    <scope>NUCLEOTIDE SEQUENCE [LARGE SCALE GENOMIC DNA]</scope>
    <source>
        <strain evidence="4">NIES-2863</strain>
    </source>
</reference>
<evidence type="ECO:0008006" key="5">
    <source>
        <dbReference type="Google" id="ProtNLM"/>
    </source>
</evidence>
<feature type="compositionally biased region" description="Acidic residues" evidence="2">
    <location>
        <begin position="761"/>
        <end position="776"/>
    </location>
</feature>
<evidence type="ECO:0000256" key="1">
    <source>
        <dbReference type="ARBA" id="ARBA00022723"/>
    </source>
</evidence>
<feature type="compositionally biased region" description="Low complexity" evidence="2">
    <location>
        <begin position="991"/>
        <end position="1003"/>
    </location>
</feature>
<feature type="compositionally biased region" description="Low complexity" evidence="2">
    <location>
        <begin position="777"/>
        <end position="786"/>
    </location>
</feature>
<proteinExistence type="predicted"/>
<feature type="compositionally biased region" description="Low complexity" evidence="2">
    <location>
        <begin position="1272"/>
        <end position="1283"/>
    </location>
</feature>
<feature type="compositionally biased region" description="Pro residues" evidence="2">
    <location>
        <begin position="1493"/>
        <end position="1506"/>
    </location>
</feature>
<sequence>MRIYLSVVDAAGFTTEWVRATGLQSPSLVRGCGAYASFLRPLLQDMRDLVLLSKELGEDREIQTLDVAQQAPGPKWTMRQWCLYWKERQPMALEASQQQQHHGGAARRAGSDAAVHGSAAAAAGGMSSADDGAATEMEDEADSAFVHQGDVDQFRETSAPRKGIREANKRRLLALTCAALGDHAAASTPAAPLCVPPPLAAADLVAHLGLAKEVAAAAAGGGSRRGGGAATAAATGGHHLAVWPAGSAANFKLLPGGAASWWAVAHGHMVFLLVPPTEQALALYASWVSSGARDRGMPLLAAWPQPQQQQQQPAQAQPPGQAPNPITNVPCFPSSGSNSAQPPGPGSGPGPGPGGPGPSAVSSPRKPPPPVFSTEPHHHSGSAGGHAPPSGAGEPSHRPQPSGLAMGSEPLPGPGPGSGTLGPAGLGRVVRLEVAAGELAVLPAGWPFAVATAVDSVAVCGALLHCHGLGAALRSWELEELLKVKHSARFPLFKHLMWHAAVAYGRSLRSAAGLPMLKRQRATTSRDRGGGVGNALGPPATMTTSHNAYGGAAGGQRRPGAAQPQDSVNNGPALSGHGTAAAAMAAAAAPGGFRGPSGGSTAAGRKRPAESPRRPPPAATMPPVPASGGSAGGAVRGSSPPSPQLDGRGGAKRQRLGTAGGAAVRMFNELADDEDDFETATSPRDRLLGARLRSGSGAATAGAAAGGAGGPVRSRRGAAAEAPEARPQRRAARGKSWAHLLADWEEDEGEGGGEGGGGWDADADAGSEGDGGDGDESAGAPAPALTPRRRRKQAAPTAAVAEGEGYGRTGTDAWRPPAEEEATRAAGGAGDRRRKSRVYEDTDDDMFADEASSGGSHGGRRAMAGLAAGAGGGGDGHRLEDSMDSAHRQRRGRHKAQAAGGAGEGSTMSGASGGSGAAGGRPAGPTPGQRRRLRRAVVDDDAEDEGEYQAAAAAATKRPLAAGGGIKPPQAAPAQGQGPGAAHPKVKIKLAFPSRAAGAAAAGGPPGQPPAEPGHGSAAPAAAPDGTGASGGAAATVTAAAAGAAGHGLKLKLRLPGAGAGAATAQGPAAAAHAQLPGGAAAAAPEAAGAHGPDPHGPDHPGAPGRDGEARIPQVDGAADGEDDDYDDFGGASPAPGRDSAGPAFSPAFPQAGSLSLPTGGAAPMQVGTPAAAAAALPVPGHHPQLGLSATTAPHQATATGEAAAAEPGLCGGAGPSGGVDLPPGAHALLPGGGGGHVAAAMAAAAAPSPPPPCIHGHLSILHALPQGAGSGAAHSPHPTTTAHPHHNNQNHPPGQPHALQQQPVWPPAAASAGLQPGGTPLHPTAHVQGGGGSDGYAGGDGGVQAGHSSGGDVQAAASHLQSPLPGAQAEPAAGGVEAQAEAPGAAPVAAAAGDEHPQPGIPQMEPSHHAAEAAEAVGAGGGGPGRGLAARAGGLPAKRGADGAAKAAPVRPAPPRPHVVKSVSLAVPDAQKALGLVPLAQPQNSSQQAPTGLPPPPPRPPRPPPVFSAGLHVRFATDAEIPAPWRRLRERQAALRAHSPGPGSTAPGTTLDGDTVEQTAETDPVNASVGGAMGAMGAGMHPPRSAARGAGAGAPRQISKKLAKLKKGLGL</sequence>
<feature type="compositionally biased region" description="Basic residues" evidence="2">
    <location>
        <begin position="1599"/>
        <end position="1612"/>
    </location>
</feature>
<feature type="compositionally biased region" description="Low complexity" evidence="2">
    <location>
        <begin position="1061"/>
        <end position="1092"/>
    </location>
</feature>
<dbReference type="Proteomes" id="UP000075714">
    <property type="component" value="Unassembled WGS sequence"/>
</dbReference>
<feature type="compositionally biased region" description="Low complexity" evidence="2">
    <location>
        <begin position="304"/>
        <end position="319"/>
    </location>
</feature>
<feature type="region of interest" description="Disordered" evidence="2">
    <location>
        <begin position="1483"/>
        <end position="1506"/>
    </location>
</feature>
<name>A0A150GFS4_GONPE</name>
<feature type="region of interest" description="Disordered" evidence="2">
    <location>
        <begin position="1267"/>
        <end position="1459"/>
    </location>
</feature>
<keyword evidence="1" id="KW-0479">Metal-binding</keyword>
<feature type="region of interest" description="Disordered" evidence="2">
    <location>
        <begin position="1572"/>
        <end position="1612"/>
    </location>
</feature>
<organism evidence="3 4">
    <name type="scientific">Gonium pectorale</name>
    <name type="common">Green alga</name>
    <dbReference type="NCBI Taxonomy" id="33097"/>
    <lineage>
        <taxon>Eukaryota</taxon>
        <taxon>Viridiplantae</taxon>
        <taxon>Chlorophyta</taxon>
        <taxon>core chlorophytes</taxon>
        <taxon>Chlorophyceae</taxon>
        <taxon>CS clade</taxon>
        <taxon>Chlamydomonadales</taxon>
        <taxon>Volvocaceae</taxon>
        <taxon>Gonium</taxon>
    </lineage>
</organism>